<reference evidence="1" key="1">
    <citation type="submission" date="2023-11" db="EMBL/GenBank/DDBJ databases">
        <title>Gracilibacillus pellucida a moderately halophilic bacterium isolated from saline soil in Xinjiang province.</title>
        <authorList>
            <person name="Zhang Z."/>
            <person name="Tan F."/>
            <person name="Wang Y."/>
            <person name="Xia M."/>
        </authorList>
    </citation>
    <scope>NUCLEOTIDE SEQUENCE</scope>
    <source>
        <strain evidence="1">S3-1-1</strain>
    </source>
</reference>
<evidence type="ECO:0000313" key="2">
    <source>
        <dbReference type="Proteomes" id="UP001277972"/>
    </source>
</evidence>
<name>A0ACC6M1A5_9BACI</name>
<evidence type="ECO:0000313" key="1">
    <source>
        <dbReference type="EMBL" id="MDX8044657.1"/>
    </source>
</evidence>
<dbReference type="EMBL" id="JAWZSR010000001">
    <property type="protein sequence ID" value="MDX8044657.1"/>
    <property type="molecule type" value="Genomic_DNA"/>
</dbReference>
<sequence length="66" mass="7399">MERKLYRSNTNVMISGVLGGIAEMVHLDATILRLIFVLLLIFTYGVPLFLLYVAATIIIPKRGGEY</sequence>
<dbReference type="Proteomes" id="UP001277972">
    <property type="component" value="Unassembled WGS sequence"/>
</dbReference>
<proteinExistence type="predicted"/>
<organism evidence="1 2">
    <name type="scientific">Gracilibacillus pellucidus</name>
    <dbReference type="NCBI Taxonomy" id="3095368"/>
    <lineage>
        <taxon>Bacteria</taxon>
        <taxon>Bacillati</taxon>
        <taxon>Bacillota</taxon>
        <taxon>Bacilli</taxon>
        <taxon>Bacillales</taxon>
        <taxon>Bacillaceae</taxon>
        <taxon>Gracilibacillus</taxon>
    </lineage>
</organism>
<keyword evidence="2" id="KW-1185">Reference proteome</keyword>
<comment type="caution">
    <text evidence="1">The sequence shown here is derived from an EMBL/GenBank/DDBJ whole genome shotgun (WGS) entry which is preliminary data.</text>
</comment>
<protein>
    <submittedName>
        <fullName evidence="1">PspC domain-containing protein</fullName>
    </submittedName>
</protein>
<accession>A0ACC6M1A5</accession>
<gene>
    <name evidence="1" type="ORF">SH601_01540</name>
</gene>